<dbReference type="EMBL" id="BAAAUV010000005">
    <property type="protein sequence ID" value="GAA3207561.1"/>
    <property type="molecule type" value="Genomic_DNA"/>
</dbReference>
<proteinExistence type="predicted"/>
<dbReference type="PANTHER" id="PTHR35526">
    <property type="entry name" value="ANTI-SIGMA-F FACTOR RSBW-RELATED"/>
    <property type="match status" value="1"/>
</dbReference>
<evidence type="ECO:0000256" key="2">
    <source>
        <dbReference type="SAM" id="MobiDB-lite"/>
    </source>
</evidence>
<name>A0ABP6Q777_9ACTN</name>
<dbReference type="PANTHER" id="PTHR35526:SF3">
    <property type="entry name" value="ANTI-SIGMA-F FACTOR RSBW"/>
    <property type="match status" value="1"/>
</dbReference>
<evidence type="ECO:0000256" key="1">
    <source>
        <dbReference type="ARBA" id="ARBA00022527"/>
    </source>
</evidence>
<keyword evidence="1" id="KW-0723">Serine/threonine-protein kinase</keyword>
<evidence type="ECO:0000259" key="3">
    <source>
        <dbReference type="Pfam" id="PF13581"/>
    </source>
</evidence>
<dbReference type="SUPFAM" id="SSF55874">
    <property type="entry name" value="ATPase domain of HSP90 chaperone/DNA topoisomerase II/histidine kinase"/>
    <property type="match status" value="1"/>
</dbReference>
<sequence>MQARELDDDLIDTVLIVLSELVTNAVRHADGEWVELRLSIQPNEIVLSIWDPVDELPVQRSEYADGESESGRGLFIVDLLTEGNWATTTSPGRQGKTVTAHLKRPVT</sequence>
<feature type="region of interest" description="Disordered" evidence="2">
    <location>
        <begin position="87"/>
        <end position="107"/>
    </location>
</feature>
<evidence type="ECO:0000313" key="4">
    <source>
        <dbReference type="EMBL" id="GAA3207561.1"/>
    </source>
</evidence>
<dbReference type="Proteomes" id="UP001501237">
    <property type="component" value="Unassembled WGS sequence"/>
</dbReference>
<organism evidence="4 5">
    <name type="scientific">Actinocorallia longicatena</name>
    <dbReference type="NCBI Taxonomy" id="111803"/>
    <lineage>
        <taxon>Bacteria</taxon>
        <taxon>Bacillati</taxon>
        <taxon>Actinomycetota</taxon>
        <taxon>Actinomycetes</taxon>
        <taxon>Streptosporangiales</taxon>
        <taxon>Thermomonosporaceae</taxon>
        <taxon>Actinocorallia</taxon>
    </lineage>
</organism>
<dbReference type="InterPro" id="IPR036890">
    <property type="entry name" value="HATPase_C_sf"/>
</dbReference>
<dbReference type="Gene3D" id="3.30.565.10">
    <property type="entry name" value="Histidine kinase-like ATPase, C-terminal domain"/>
    <property type="match status" value="1"/>
</dbReference>
<comment type="caution">
    <text evidence="4">The sequence shown here is derived from an EMBL/GenBank/DDBJ whole genome shotgun (WGS) entry which is preliminary data.</text>
</comment>
<gene>
    <name evidence="4" type="ORF">GCM10010468_23910</name>
</gene>
<reference evidence="5" key="1">
    <citation type="journal article" date="2019" name="Int. J. Syst. Evol. Microbiol.">
        <title>The Global Catalogue of Microorganisms (GCM) 10K type strain sequencing project: providing services to taxonomists for standard genome sequencing and annotation.</title>
        <authorList>
            <consortium name="The Broad Institute Genomics Platform"/>
            <consortium name="The Broad Institute Genome Sequencing Center for Infectious Disease"/>
            <person name="Wu L."/>
            <person name="Ma J."/>
        </authorList>
    </citation>
    <scope>NUCLEOTIDE SEQUENCE [LARGE SCALE GENOMIC DNA]</scope>
    <source>
        <strain evidence="5">JCM 9377</strain>
    </source>
</reference>
<keyword evidence="1" id="KW-0808">Transferase</keyword>
<evidence type="ECO:0000313" key="5">
    <source>
        <dbReference type="Proteomes" id="UP001501237"/>
    </source>
</evidence>
<accession>A0ABP6Q777</accession>
<protein>
    <recommendedName>
        <fullName evidence="3">Histidine kinase/HSP90-like ATPase domain-containing protein</fullName>
    </recommendedName>
</protein>
<keyword evidence="1" id="KW-0418">Kinase</keyword>
<dbReference type="InterPro" id="IPR003594">
    <property type="entry name" value="HATPase_dom"/>
</dbReference>
<dbReference type="InterPro" id="IPR050267">
    <property type="entry name" value="Anti-sigma-factor_SerPK"/>
</dbReference>
<dbReference type="Pfam" id="PF13581">
    <property type="entry name" value="HATPase_c_2"/>
    <property type="match status" value="1"/>
</dbReference>
<keyword evidence="5" id="KW-1185">Reference proteome</keyword>
<dbReference type="CDD" id="cd16936">
    <property type="entry name" value="HATPase_RsbW-like"/>
    <property type="match status" value="1"/>
</dbReference>
<feature type="domain" description="Histidine kinase/HSP90-like ATPase" evidence="3">
    <location>
        <begin position="2"/>
        <end position="83"/>
    </location>
</feature>